<reference evidence="7 8" key="1">
    <citation type="submission" date="2019-01" db="EMBL/GenBank/DDBJ databases">
        <authorList>
            <consortium name="Pathogen Informatics"/>
        </authorList>
    </citation>
    <scope>NUCLEOTIDE SEQUENCE [LARGE SCALE GENOMIC DNA]</scope>
    <source>
        <strain evidence="7 8">NCTC10166</strain>
    </source>
</reference>
<accession>A0A449A4L1</accession>
<organism evidence="7 8">
    <name type="scientific">Mesomycoplasma neurolyticum</name>
    <dbReference type="NCBI Taxonomy" id="2120"/>
    <lineage>
        <taxon>Bacteria</taxon>
        <taxon>Bacillati</taxon>
        <taxon>Mycoplasmatota</taxon>
        <taxon>Mycoplasmoidales</taxon>
        <taxon>Metamycoplasmataceae</taxon>
        <taxon>Mesomycoplasma</taxon>
    </lineage>
</organism>
<evidence type="ECO:0000313" key="8">
    <source>
        <dbReference type="Proteomes" id="UP000289440"/>
    </source>
</evidence>
<keyword evidence="8" id="KW-1185">Reference proteome</keyword>
<protein>
    <submittedName>
        <fullName evidence="7">LemA family</fullName>
    </submittedName>
</protein>
<dbReference type="InterPro" id="IPR007156">
    <property type="entry name" value="MamQ_LemA"/>
</dbReference>
<evidence type="ECO:0000256" key="5">
    <source>
        <dbReference type="ARBA" id="ARBA00023136"/>
    </source>
</evidence>
<dbReference type="InterPro" id="IPR023353">
    <property type="entry name" value="LemA-like_dom_sf"/>
</dbReference>
<evidence type="ECO:0000313" key="7">
    <source>
        <dbReference type="EMBL" id="VEU59162.1"/>
    </source>
</evidence>
<keyword evidence="3 6" id="KW-0812">Transmembrane</keyword>
<gene>
    <name evidence="7" type="ORF">NCTC10166_00119</name>
</gene>
<dbReference type="Proteomes" id="UP000289440">
    <property type="component" value="Chromosome"/>
</dbReference>
<dbReference type="Gene3D" id="1.20.1440.20">
    <property type="entry name" value="LemA-like domain"/>
    <property type="match status" value="1"/>
</dbReference>
<dbReference type="KEGG" id="mnu:NCTC10166_00119"/>
<evidence type="ECO:0000256" key="6">
    <source>
        <dbReference type="SAM" id="Phobius"/>
    </source>
</evidence>
<keyword evidence="4 6" id="KW-1133">Transmembrane helix</keyword>
<evidence type="ECO:0000256" key="4">
    <source>
        <dbReference type="ARBA" id="ARBA00022989"/>
    </source>
</evidence>
<keyword evidence="5 6" id="KW-0472">Membrane</keyword>
<feature type="transmembrane region" description="Helical" evidence="6">
    <location>
        <begin position="36"/>
        <end position="55"/>
    </location>
</feature>
<evidence type="ECO:0000256" key="2">
    <source>
        <dbReference type="ARBA" id="ARBA00008854"/>
    </source>
</evidence>
<evidence type="ECO:0000256" key="3">
    <source>
        <dbReference type="ARBA" id="ARBA00022692"/>
    </source>
</evidence>
<dbReference type="SUPFAM" id="SSF140478">
    <property type="entry name" value="LemA-like"/>
    <property type="match status" value="1"/>
</dbReference>
<dbReference type="AlphaFoldDB" id="A0A449A4L1"/>
<dbReference type="Pfam" id="PF04011">
    <property type="entry name" value="LemA"/>
    <property type="match status" value="1"/>
</dbReference>
<dbReference type="OrthoDB" id="384498at2"/>
<proteinExistence type="inferred from homology"/>
<dbReference type="EMBL" id="LR214951">
    <property type="protein sequence ID" value="VEU59162.1"/>
    <property type="molecule type" value="Genomic_DNA"/>
</dbReference>
<evidence type="ECO:0000256" key="1">
    <source>
        <dbReference type="ARBA" id="ARBA00004167"/>
    </source>
</evidence>
<sequence length="180" mass="21225">MKNQINQLDSNNINNNGKQIHVINKTLSVKVSKGTIIFFNWILWFLFIIPGIIFLTKKIKAKKELDWLQQNIQRHTSLIDNFLEQKYNILENVSKLLEKAINLDKEIIESVTSYRYSDKNIDKNEMLNNLENLGQQMNLTFEKYPELKAHKTIINAMQQNSYLQQEITAACQLYNDIIYE</sequence>
<comment type="similarity">
    <text evidence="2">Belongs to the LemA family.</text>
</comment>
<comment type="subcellular location">
    <subcellularLocation>
        <location evidence="1">Membrane</location>
        <topology evidence="1">Single-pass membrane protein</topology>
    </subcellularLocation>
</comment>
<name>A0A449A4L1_9BACT</name>
<dbReference type="RefSeq" id="WP_129719570.1">
    <property type="nucleotide sequence ID" value="NZ_LR214951.1"/>
</dbReference>
<dbReference type="GO" id="GO:0016020">
    <property type="term" value="C:membrane"/>
    <property type="evidence" value="ECO:0007669"/>
    <property type="project" value="UniProtKB-SubCell"/>
</dbReference>